<feature type="compositionally biased region" description="Pro residues" evidence="1">
    <location>
        <begin position="37"/>
        <end position="48"/>
    </location>
</feature>
<evidence type="ECO:0000313" key="2">
    <source>
        <dbReference type="EMBL" id="TGZ82879.1"/>
    </source>
</evidence>
<protein>
    <submittedName>
        <fullName evidence="2">Uncharacterized protein</fullName>
    </submittedName>
</protein>
<proteinExistence type="predicted"/>
<reference evidence="2 3" key="1">
    <citation type="submission" date="2019-04" db="EMBL/GenBank/DDBJ databases">
        <title>Comparative genomics and transcriptomics to analyze fruiting body development in filamentous ascomycetes.</title>
        <authorList>
            <consortium name="DOE Joint Genome Institute"/>
            <person name="Lutkenhaus R."/>
            <person name="Traeger S."/>
            <person name="Breuer J."/>
            <person name="Kuo A."/>
            <person name="Lipzen A."/>
            <person name="Pangilinan J."/>
            <person name="Dilworth D."/>
            <person name="Sandor L."/>
            <person name="Poggeler S."/>
            <person name="Barry K."/>
            <person name="Grigoriev I.V."/>
            <person name="Nowrousian M."/>
        </authorList>
    </citation>
    <scope>NUCLEOTIDE SEQUENCE [LARGE SCALE GENOMIC DNA]</scope>
    <source>
        <strain evidence="2 3">CBS 389.68</strain>
    </source>
</reference>
<name>A0A4S2N178_9PEZI</name>
<dbReference type="EMBL" id="ML220114">
    <property type="protein sequence ID" value="TGZ82879.1"/>
    <property type="molecule type" value="Genomic_DNA"/>
</dbReference>
<feature type="region of interest" description="Disordered" evidence="1">
    <location>
        <begin position="64"/>
        <end position="102"/>
    </location>
</feature>
<gene>
    <name evidence="2" type="ORF">EX30DRAFT_369930</name>
</gene>
<dbReference type="STRING" id="341454.A0A4S2N178"/>
<dbReference type="OrthoDB" id="3363286at2759"/>
<sequence>MSSLTPPLRLVSHHRAFNTHAILYSVPRQGVQVKRSAPPPRPQPPLPKSPAAIDELIAELDAFQPQKSIPPTKEEKPASSAHTRQGLPPPIQVQSPLTQPSVKVHRKIPEQRPHTVFHSELIKNPYAQILASDVRMDHDFLLRLPADLLIRFIAKRNPDKNEFWILPDGNRSPRVYGSGGYSLAIKQAIERYSIKKGFSKFLPPQRRGEVMGSGNVVWRNDMPEFVQKDMVDEICRRLVETGFKWGRDLEWIDKPQEVESQNEEGERKIPLGILDWEDPGGPRVDTVGEMVLPCFNMRDMIGEEKVAEISNKWIVKKTPWLQGTKTLVYNTKQTTGLVKELMKLRSYLEMWEAADELGEEGELPQCNAWLPRTVFV</sequence>
<organism evidence="2 3">
    <name type="scientific">Ascodesmis nigricans</name>
    <dbReference type="NCBI Taxonomy" id="341454"/>
    <lineage>
        <taxon>Eukaryota</taxon>
        <taxon>Fungi</taxon>
        <taxon>Dikarya</taxon>
        <taxon>Ascomycota</taxon>
        <taxon>Pezizomycotina</taxon>
        <taxon>Pezizomycetes</taxon>
        <taxon>Pezizales</taxon>
        <taxon>Ascodesmidaceae</taxon>
        <taxon>Ascodesmis</taxon>
    </lineage>
</organism>
<evidence type="ECO:0000256" key="1">
    <source>
        <dbReference type="SAM" id="MobiDB-lite"/>
    </source>
</evidence>
<accession>A0A4S2N178</accession>
<evidence type="ECO:0000313" key="3">
    <source>
        <dbReference type="Proteomes" id="UP000298138"/>
    </source>
</evidence>
<dbReference type="Proteomes" id="UP000298138">
    <property type="component" value="Unassembled WGS sequence"/>
</dbReference>
<feature type="compositionally biased region" description="Polar residues" evidence="1">
    <location>
        <begin position="92"/>
        <end position="101"/>
    </location>
</feature>
<dbReference type="AlphaFoldDB" id="A0A4S2N178"/>
<keyword evidence="3" id="KW-1185">Reference proteome</keyword>
<dbReference type="InParanoid" id="A0A4S2N178"/>
<feature type="region of interest" description="Disordered" evidence="1">
    <location>
        <begin position="30"/>
        <end position="49"/>
    </location>
</feature>